<evidence type="ECO:0000256" key="2">
    <source>
        <dbReference type="SAM" id="MobiDB-lite"/>
    </source>
</evidence>
<feature type="region of interest" description="Disordered" evidence="2">
    <location>
        <begin position="1"/>
        <end position="22"/>
    </location>
</feature>
<organism evidence="4 5">
    <name type="scientific">Hypholoma sublateritium (strain FD-334 SS-4)</name>
    <dbReference type="NCBI Taxonomy" id="945553"/>
    <lineage>
        <taxon>Eukaryota</taxon>
        <taxon>Fungi</taxon>
        <taxon>Dikarya</taxon>
        <taxon>Basidiomycota</taxon>
        <taxon>Agaricomycotina</taxon>
        <taxon>Agaricomycetes</taxon>
        <taxon>Agaricomycetidae</taxon>
        <taxon>Agaricales</taxon>
        <taxon>Agaricineae</taxon>
        <taxon>Strophariaceae</taxon>
        <taxon>Hypholoma</taxon>
    </lineage>
</organism>
<dbReference type="Proteomes" id="UP000054270">
    <property type="component" value="Unassembled WGS sequence"/>
</dbReference>
<gene>
    <name evidence="4" type="ORF">HYPSUDRAFT_763828</name>
</gene>
<dbReference type="InterPro" id="IPR027417">
    <property type="entry name" value="P-loop_NTPase"/>
</dbReference>
<feature type="compositionally biased region" description="Basic and acidic residues" evidence="2">
    <location>
        <begin position="1"/>
        <end position="11"/>
    </location>
</feature>
<dbReference type="OrthoDB" id="3014077at2759"/>
<dbReference type="SUPFAM" id="SSF52540">
    <property type="entry name" value="P-loop containing nucleoside triphosphate hydrolases"/>
    <property type="match status" value="1"/>
</dbReference>
<proteinExistence type="predicted"/>
<dbReference type="Pfam" id="PF24883">
    <property type="entry name" value="NPHP3_N"/>
    <property type="match status" value="1"/>
</dbReference>
<evidence type="ECO:0000256" key="1">
    <source>
        <dbReference type="ARBA" id="ARBA00022737"/>
    </source>
</evidence>
<keyword evidence="5" id="KW-1185">Reference proteome</keyword>
<accession>A0A0D2L2K5</accession>
<keyword evidence="1" id="KW-0677">Repeat</keyword>
<reference evidence="5" key="1">
    <citation type="submission" date="2014-04" db="EMBL/GenBank/DDBJ databases">
        <title>Evolutionary Origins and Diversification of the Mycorrhizal Mutualists.</title>
        <authorList>
            <consortium name="DOE Joint Genome Institute"/>
            <consortium name="Mycorrhizal Genomics Consortium"/>
            <person name="Kohler A."/>
            <person name="Kuo A."/>
            <person name="Nagy L.G."/>
            <person name="Floudas D."/>
            <person name="Copeland A."/>
            <person name="Barry K.W."/>
            <person name="Cichocki N."/>
            <person name="Veneault-Fourrey C."/>
            <person name="LaButti K."/>
            <person name="Lindquist E.A."/>
            <person name="Lipzen A."/>
            <person name="Lundell T."/>
            <person name="Morin E."/>
            <person name="Murat C."/>
            <person name="Riley R."/>
            <person name="Ohm R."/>
            <person name="Sun H."/>
            <person name="Tunlid A."/>
            <person name="Henrissat B."/>
            <person name="Grigoriev I.V."/>
            <person name="Hibbett D.S."/>
            <person name="Martin F."/>
        </authorList>
    </citation>
    <scope>NUCLEOTIDE SEQUENCE [LARGE SCALE GENOMIC DNA]</scope>
    <source>
        <strain evidence="5">FD-334 SS-4</strain>
    </source>
</reference>
<dbReference type="PANTHER" id="PTHR10039">
    <property type="entry name" value="AMELOGENIN"/>
    <property type="match status" value="1"/>
</dbReference>
<dbReference type="EMBL" id="KN817562">
    <property type="protein sequence ID" value="KJA20957.1"/>
    <property type="molecule type" value="Genomic_DNA"/>
</dbReference>
<dbReference type="PANTHER" id="PTHR10039:SF14">
    <property type="entry name" value="NACHT DOMAIN-CONTAINING PROTEIN"/>
    <property type="match status" value="1"/>
</dbReference>
<evidence type="ECO:0000259" key="3">
    <source>
        <dbReference type="Pfam" id="PF24883"/>
    </source>
</evidence>
<evidence type="ECO:0000313" key="5">
    <source>
        <dbReference type="Proteomes" id="UP000054270"/>
    </source>
</evidence>
<name>A0A0D2L2K5_HYPSF</name>
<dbReference type="AlphaFoldDB" id="A0A0D2L2K5"/>
<evidence type="ECO:0000313" key="4">
    <source>
        <dbReference type="EMBL" id="KJA20957.1"/>
    </source>
</evidence>
<sequence>MSGRRPPEPSRHQNQSGGLFGNADNTVIYGGNFTSIGGTKDKSGFQILQEHVAAAAFHNSKHRFNPPRCHKNTREAVLDEIFEWIVGDKPREAWIAWLNGAAGAGKSAICQSIAEMCILHDILVASFFFFRTDSTRNTIDPLVATLVYQIIQLIPDSRQHIFETIELNPLIFQQTLEAQLDMLIVRPLLHLQVFDPAWKLLLIIDGVDECDGEKIQMDLICIIAKLLRTKNLPLLVLFGSRRENQLLMAFNSRNMEGTLTQFPLDDNYEADEDILRFLNDSFDEIKQTHPFGESLGADWPSPDHVQEIVTKSSGQFIYASVVINFVSVPSANPSARLDIIRGLRPSGRLTPFAQLDALYRHIFAQVDDIETTLEFLAYLIFGEPEYLSLILHFFDYVYADAQALLAPLASVLLCDRDANKITFRHASLPDFLRDAGRSREYCINALATPLCIRWFDTARAGRFKDLSFGEQIPHAR</sequence>
<dbReference type="OMA" id="CHKNTRE"/>
<feature type="domain" description="Nephrocystin 3-like N-terminal" evidence="3">
    <location>
        <begin position="83"/>
        <end position="241"/>
    </location>
</feature>
<protein>
    <recommendedName>
        <fullName evidence="3">Nephrocystin 3-like N-terminal domain-containing protein</fullName>
    </recommendedName>
</protein>
<dbReference type="Gene3D" id="3.40.50.300">
    <property type="entry name" value="P-loop containing nucleotide triphosphate hydrolases"/>
    <property type="match status" value="1"/>
</dbReference>
<dbReference type="InterPro" id="IPR056884">
    <property type="entry name" value="NPHP3-like_N"/>
</dbReference>